<sequence length="297" mass="34245">MHIEIESINQVHESLELDKPQNPLITVIDMKDYKVKKEWINQKYVNTLYSISMKDGSCGLEYGRNTYDFADGVMSFMAPGQVFSFSNKDNATGWMLLFHPELIRNTLLGDKIHQYNFFSYDVHEALHLSADEQKTVTDCMRIVENEAVSRIDKHSNSVIVSGLEFLLNFCNRFYERQFNTRSSENRDVLTKVEGLLKTYYHMDILSKSGLPTVAFLAEKINLSPGYLSDLLKSETGKTAKEHIDFYLINKAKFKLLNSASSISEIAYDLGFEYPQHFSKLFKNKTGYSPKEFRTNLN</sequence>
<dbReference type="SUPFAM" id="SSF46689">
    <property type="entry name" value="Homeodomain-like"/>
    <property type="match status" value="1"/>
</dbReference>
<dbReference type="AlphaFoldDB" id="A0AAE3XM91"/>
<dbReference type="InterPro" id="IPR009057">
    <property type="entry name" value="Homeodomain-like_sf"/>
</dbReference>
<evidence type="ECO:0000313" key="6">
    <source>
        <dbReference type="Proteomes" id="UP001185092"/>
    </source>
</evidence>
<dbReference type="GO" id="GO:0043565">
    <property type="term" value="F:sequence-specific DNA binding"/>
    <property type="evidence" value="ECO:0007669"/>
    <property type="project" value="InterPro"/>
</dbReference>
<gene>
    <name evidence="5" type="ORF">HNQ88_003577</name>
</gene>
<evidence type="ECO:0000256" key="3">
    <source>
        <dbReference type="ARBA" id="ARBA00023163"/>
    </source>
</evidence>
<dbReference type="EMBL" id="JAVDQD010000005">
    <property type="protein sequence ID" value="MDR6240501.1"/>
    <property type="molecule type" value="Genomic_DNA"/>
</dbReference>
<reference evidence="5" key="1">
    <citation type="submission" date="2023-07" db="EMBL/GenBank/DDBJ databases">
        <title>Genomic Encyclopedia of Type Strains, Phase IV (KMG-IV): sequencing the most valuable type-strain genomes for metagenomic binning, comparative biology and taxonomic classification.</title>
        <authorList>
            <person name="Goeker M."/>
        </authorList>
    </citation>
    <scope>NUCLEOTIDE SEQUENCE</scope>
    <source>
        <strain evidence="5">DSM 26174</strain>
    </source>
</reference>
<dbReference type="PROSITE" id="PS01124">
    <property type="entry name" value="HTH_ARAC_FAMILY_2"/>
    <property type="match status" value="1"/>
</dbReference>
<dbReference type="Proteomes" id="UP001185092">
    <property type="component" value="Unassembled WGS sequence"/>
</dbReference>
<keyword evidence="6" id="KW-1185">Reference proteome</keyword>
<dbReference type="RefSeq" id="WP_309940492.1">
    <property type="nucleotide sequence ID" value="NZ_AP025306.1"/>
</dbReference>
<feature type="domain" description="HTH araC/xylS-type" evidence="4">
    <location>
        <begin position="194"/>
        <end position="295"/>
    </location>
</feature>
<name>A0AAE3XM91_9BACT</name>
<evidence type="ECO:0000256" key="1">
    <source>
        <dbReference type="ARBA" id="ARBA00023015"/>
    </source>
</evidence>
<dbReference type="SMART" id="SM00342">
    <property type="entry name" value="HTH_ARAC"/>
    <property type="match status" value="1"/>
</dbReference>
<proteinExistence type="predicted"/>
<evidence type="ECO:0000256" key="2">
    <source>
        <dbReference type="ARBA" id="ARBA00023125"/>
    </source>
</evidence>
<keyword evidence="2 5" id="KW-0238">DNA-binding</keyword>
<protein>
    <submittedName>
        <fullName evidence="5">AraC-like DNA-binding protein</fullName>
    </submittedName>
</protein>
<keyword evidence="3" id="KW-0804">Transcription</keyword>
<dbReference type="Pfam" id="PF12833">
    <property type="entry name" value="HTH_18"/>
    <property type="match status" value="1"/>
</dbReference>
<dbReference type="GO" id="GO:0003700">
    <property type="term" value="F:DNA-binding transcription factor activity"/>
    <property type="evidence" value="ECO:0007669"/>
    <property type="project" value="InterPro"/>
</dbReference>
<dbReference type="PANTHER" id="PTHR43280">
    <property type="entry name" value="ARAC-FAMILY TRANSCRIPTIONAL REGULATOR"/>
    <property type="match status" value="1"/>
</dbReference>
<dbReference type="InterPro" id="IPR018060">
    <property type="entry name" value="HTH_AraC"/>
</dbReference>
<dbReference type="Gene3D" id="1.10.10.60">
    <property type="entry name" value="Homeodomain-like"/>
    <property type="match status" value="1"/>
</dbReference>
<organism evidence="5 6">
    <name type="scientific">Aureibacter tunicatorum</name>
    <dbReference type="NCBI Taxonomy" id="866807"/>
    <lineage>
        <taxon>Bacteria</taxon>
        <taxon>Pseudomonadati</taxon>
        <taxon>Bacteroidota</taxon>
        <taxon>Cytophagia</taxon>
        <taxon>Cytophagales</taxon>
        <taxon>Persicobacteraceae</taxon>
        <taxon>Aureibacter</taxon>
    </lineage>
</organism>
<keyword evidence="1" id="KW-0805">Transcription regulation</keyword>
<dbReference type="PRINTS" id="PR00032">
    <property type="entry name" value="HTHARAC"/>
</dbReference>
<evidence type="ECO:0000259" key="4">
    <source>
        <dbReference type="PROSITE" id="PS01124"/>
    </source>
</evidence>
<accession>A0AAE3XM91</accession>
<dbReference type="PANTHER" id="PTHR43280:SF32">
    <property type="entry name" value="TRANSCRIPTIONAL REGULATORY PROTEIN"/>
    <property type="match status" value="1"/>
</dbReference>
<evidence type="ECO:0000313" key="5">
    <source>
        <dbReference type="EMBL" id="MDR6240501.1"/>
    </source>
</evidence>
<comment type="caution">
    <text evidence="5">The sequence shown here is derived from an EMBL/GenBank/DDBJ whole genome shotgun (WGS) entry which is preliminary data.</text>
</comment>
<dbReference type="InterPro" id="IPR020449">
    <property type="entry name" value="Tscrpt_reg_AraC-type_HTH"/>
</dbReference>